<dbReference type="InterPro" id="IPR009326">
    <property type="entry name" value="DUF984"/>
</dbReference>
<dbReference type="CDD" id="cd06553">
    <property type="entry name" value="ASCH_Ef3133_like"/>
    <property type="match status" value="1"/>
</dbReference>
<reference evidence="3" key="1">
    <citation type="submission" date="2019-09" db="EMBL/GenBank/DDBJ databases">
        <title>Yersinia canariae sp. nov., isolated from a human yersiniosis case.</title>
        <authorList>
            <person name="Nguyen S.V."/>
            <person name="Greig D."/>
            <person name="Hurley D."/>
            <person name="Cao Y."/>
            <person name="McCabe E."/>
            <person name="Mitchell M."/>
            <person name="Jenkins C."/>
            <person name="Fanning S."/>
        </authorList>
    </citation>
    <scope>NUCLEOTIDE SEQUENCE [LARGE SCALE GENOMIC DNA]</scope>
    <source>
        <strain evidence="3">NCTC 14382</strain>
    </source>
</reference>
<dbReference type="Proteomes" id="UP000464402">
    <property type="component" value="Chromosome"/>
</dbReference>
<dbReference type="InterPro" id="IPR007374">
    <property type="entry name" value="ASCH_domain"/>
</dbReference>
<dbReference type="SUPFAM" id="SSF88697">
    <property type="entry name" value="PUA domain-like"/>
    <property type="match status" value="1"/>
</dbReference>
<dbReference type="EMBL" id="CP043727">
    <property type="protein sequence ID" value="QHB33773.1"/>
    <property type="molecule type" value="Genomic_DNA"/>
</dbReference>
<keyword evidence="3" id="KW-1185">Reference proteome</keyword>
<dbReference type="PANTHER" id="PTHR39203">
    <property type="entry name" value="CYTOPLASMIC PROTEIN-RELATED"/>
    <property type="match status" value="1"/>
</dbReference>
<gene>
    <name evidence="2" type="ORF">F0T03_17460</name>
</gene>
<name>A0A857F288_9GAMM</name>
<sequence length="137" mass="15192">MISKEILAAKYPTAVYAAFGDSSELADELAELIASGVKTGSCGSLAGCIEENAFPVIGAYGIVENGSGVPVCVIRTTRLHLLRFSEMTDELARKEREGDLSLDYWKKEHQRFFEGEGTFTEDMEVIFEEFSLIERIQ</sequence>
<dbReference type="AlphaFoldDB" id="A0A857F288"/>
<evidence type="ECO:0000259" key="1">
    <source>
        <dbReference type="SMART" id="SM01022"/>
    </source>
</evidence>
<dbReference type="Pfam" id="PF04266">
    <property type="entry name" value="ASCH"/>
    <property type="match status" value="1"/>
</dbReference>
<feature type="domain" description="ASCH" evidence="1">
    <location>
        <begin position="17"/>
        <end position="134"/>
    </location>
</feature>
<dbReference type="KEGG" id="yca:F0T03_17460"/>
<protein>
    <submittedName>
        <fullName evidence="2">ASCH domain-containing protein</fullName>
    </submittedName>
</protein>
<dbReference type="InterPro" id="IPR015947">
    <property type="entry name" value="PUA-like_sf"/>
</dbReference>
<dbReference type="Gene3D" id="3.10.400.10">
    <property type="entry name" value="Sulfate adenylyltransferase"/>
    <property type="match status" value="1"/>
</dbReference>
<dbReference type="SMART" id="SM01022">
    <property type="entry name" value="ASCH"/>
    <property type="match status" value="1"/>
</dbReference>
<evidence type="ECO:0000313" key="2">
    <source>
        <dbReference type="EMBL" id="QHB33773.1"/>
    </source>
</evidence>
<organism evidence="2 3">
    <name type="scientific">Yersinia canariae</name>
    <dbReference type="NCBI Taxonomy" id="2607663"/>
    <lineage>
        <taxon>Bacteria</taxon>
        <taxon>Pseudomonadati</taxon>
        <taxon>Pseudomonadota</taxon>
        <taxon>Gammaproteobacteria</taxon>
        <taxon>Enterobacterales</taxon>
        <taxon>Yersiniaceae</taxon>
        <taxon>Yersinia</taxon>
    </lineage>
</organism>
<proteinExistence type="predicted"/>
<dbReference type="PIRSF" id="PIRSF021320">
    <property type="entry name" value="DUF984"/>
    <property type="match status" value="1"/>
</dbReference>
<accession>A0A857F288</accession>
<dbReference type="PANTHER" id="PTHR39203:SF1">
    <property type="entry name" value="CYTOPLASMIC PROTEIN"/>
    <property type="match status" value="1"/>
</dbReference>
<evidence type="ECO:0000313" key="3">
    <source>
        <dbReference type="Proteomes" id="UP000464402"/>
    </source>
</evidence>
<dbReference type="RefSeq" id="WP_159679671.1">
    <property type="nucleotide sequence ID" value="NZ_CP043727.1"/>
</dbReference>